<sequence>MSRRPLCRLEDIPDGQAKGFSPAAGFVGLFAVRQGGRVFAYVNACPHIGVALDIMPDRFLNHRGTAIICALHGASFRIEDGFCTQGPCAGDTLEAVPAEVDEDGTVWVPEDAGA</sequence>
<keyword evidence="1" id="KW-0001">2Fe-2S</keyword>
<evidence type="ECO:0000256" key="3">
    <source>
        <dbReference type="ARBA" id="ARBA00023004"/>
    </source>
</evidence>
<gene>
    <name evidence="6" type="ORF">IBL26_05180</name>
</gene>
<organism evidence="6 7">
    <name type="scientific">Teichococcus aerophilus</name>
    <dbReference type="NCBI Taxonomy" id="1224513"/>
    <lineage>
        <taxon>Bacteria</taxon>
        <taxon>Pseudomonadati</taxon>
        <taxon>Pseudomonadota</taxon>
        <taxon>Alphaproteobacteria</taxon>
        <taxon>Acetobacterales</taxon>
        <taxon>Roseomonadaceae</taxon>
        <taxon>Roseomonas</taxon>
    </lineage>
</organism>
<name>A0ABR7RI27_9PROT</name>
<reference evidence="6 7" key="1">
    <citation type="journal article" date="2013" name="Int. J. Syst. Evol. Microbiol.">
        <title>Roseomonas aerophila sp. nov., isolated from air.</title>
        <authorList>
            <person name="Kim S.J."/>
            <person name="Weon H.Y."/>
            <person name="Ahn J.H."/>
            <person name="Hong S.B."/>
            <person name="Seok S.J."/>
            <person name="Whang K.S."/>
            <person name="Kwon S.W."/>
        </authorList>
    </citation>
    <scope>NUCLEOTIDE SEQUENCE [LARGE SCALE GENOMIC DNA]</scope>
    <source>
        <strain evidence="6 7">NBRC 108923</strain>
    </source>
</reference>
<dbReference type="PANTHER" id="PTHR40261:SF1">
    <property type="entry name" value="RIESKE DOMAIN-CONTAINING PROTEIN"/>
    <property type="match status" value="1"/>
</dbReference>
<dbReference type="Pfam" id="PF00355">
    <property type="entry name" value="Rieske"/>
    <property type="match status" value="1"/>
</dbReference>
<keyword evidence="4" id="KW-0411">Iron-sulfur</keyword>
<protein>
    <submittedName>
        <fullName evidence="6">Rieske (2Fe-2S) protein</fullName>
    </submittedName>
</protein>
<proteinExistence type="predicted"/>
<evidence type="ECO:0000256" key="2">
    <source>
        <dbReference type="ARBA" id="ARBA00022723"/>
    </source>
</evidence>
<feature type="domain" description="Rieske" evidence="5">
    <location>
        <begin position="4"/>
        <end position="108"/>
    </location>
</feature>
<keyword evidence="3" id="KW-0408">Iron</keyword>
<dbReference type="Proteomes" id="UP000626026">
    <property type="component" value="Unassembled WGS sequence"/>
</dbReference>
<dbReference type="SUPFAM" id="SSF50022">
    <property type="entry name" value="ISP domain"/>
    <property type="match status" value="1"/>
</dbReference>
<evidence type="ECO:0000256" key="1">
    <source>
        <dbReference type="ARBA" id="ARBA00022714"/>
    </source>
</evidence>
<evidence type="ECO:0000256" key="4">
    <source>
        <dbReference type="ARBA" id="ARBA00023014"/>
    </source>
</evidence>
<keyword evidence="2" id="KW-0479">Metal-binding</keyword>
<dbReference type="CDD" id="cd03467">
    <property type="entry name" value="Rieske"/>
    <property type="match status" value="1"/>
</dbReference>
<dbReference type="InterPro" id="IPR017941">
    <property type="entry name" value="Rieske_2Fe-2S"/>
</dbReference>
<evidence type="ECO:0000313" key="6">
    <source>
        <dbReference type="EMBL" id="MBC9206219.1"/>
    </source>
</evidence>
<dbReference type="RefSeq" id="WP_187783401.1">
    <property type="nucleotide sequence ID" value="NZ_JACTVA010000006.1"/>
</dbReference>
<comment type="caution">
    <text evidence="6">The sequence shown here is derived from an EMBL/GenBank/DDBJ whole genome shotgun (WGS) entry which is preliminary data.</text>
</comment>
<dbReference type="InterPro" id="IPR036922">
    <property type="entry name" value="Rieske_2Fe-2S_sf"/>
</dbReference>
<keyword evidence="7" id="KW-1185">Reference proteome</keyword>
<dbReference type="EMBL" id="JACTVA010000006">
    <property type="protein sequence ID" value="MBC9206219.1"/>
    <property type="molecule type" value="Genomic_DNA"/>
</dbReference>
<evidence type="ECO:0000313" key="7">
    <source>
        <dbReference type="Proteomes" id="UP000626026"/>
    </source>
</evidence>
<evidence type="ECO:0000259" key="5">
    <source>
        <dbReference type="PROSITE" id="PS51296"/>
    </source>
</evidence>
<dbReference type="PANTHER" id="PTHR40261">
    <property type="match status" value="1"/>
</dbReference>
<dbReference type="Gene3D" id="2.102.10.10">
    <property type="entry name" value="Rieske [2Fe-2S] iron-sulphur domain"/>
    <property type="match status" value="1"/>
</dbReference>
<dbReference type="PROSITE" id="PS51296">
    <property type="entry name" value="RIESKE"/>
    <property type="match status" value="1"/>
</dbReference>
<accession>A0ABR7RI27</accession>